<accession>A0A5B7JK22</accession>
<proteinExistence type="predicted"/>
<evidence type="ECO:0000313" key="3">
    <source>
        <dbReference type="Proteomes" id="UP000324222"/>
    </source>
</evidence>
<gene>
    <name evidence="2" type="ORF">E2C01_088680</name>
</gene>
<protein>
    <submittedName>
        <fullName evidence="2">Uncharacterized protein</fullName>
    </submittedName>
</protein>
<evidence type="ECO:0000313" key="2">
    <source>
        <dbReference type="EMBL" id="MPC93547.1"/>
    </source>
</evidence>
<reference evidence="2 3" key="1">
    <citation type="submission" date="2019-05" db="EMBL/GenBank/DDBJ databases">
        <title>Another draft genome of Portunus trituberculatus and its Hox gene families provides insights of decapod evolution.</title>
        <authorList>
            <person name="Jeong J.-H."/>
            <person name="Song I."/>
            <person name="Kim S."/>
            <person name="Choi T."/>
            <person name="Kim D."/>
            <person name="Ryu S."/>
            <person name="Kim W."/>
        </authorList>
    </citation>
    <scope>NUCLEOTIDE SEQUENCE [LARGE SCALE GENOMIC DNA]</scope>
    <source>
        <tissue evidence="2">Muscle</tissue>
    </source>
</reference>
<comment type="caution">
    <text evidence="2">The sequence shown here is derived from an EMBL/GenBank/DDBJ whole genome shotgun (WGS) entry which is preliminary data.</text>
</comment>
<organism evidence="2 3">
    <name type="scientific">Portunus trituberculatus</name>
    <name type="common">Swimming crab</name>
    <name type="synonym">Neptunus trituberculatus</name>
    <dbReference type="NCBI Taxonomy" id="210409"/>
    <lineage>
        <taxon>Eukaryota</taxon>
        <taxon>Metazoa</taxon>
        <taxon>Ecdysozoa</taxon>
        <taxon>Arthropoda</taxon>
        <taxon>Crustacea</taxon>
        <taxon>Multicrustacea</taxon>
        <taxon>Malacostraca</taxon>
        <taxon>Eumalacostraca</taxon>
        <taxon>Eucarida</taxon>
        <taxon>Decapoda</taxon>
        <taxon>Pleocyemata</taxon>
        <taxon>Brachyura</taxon>
        <taxon>Eubrachyura</taxon>
        <taxon>Portunoidea</taxon>
        <taxon>Portunidae</taxon>
        <taxon>Portuninae</taxon>
        <taxon>Portunus</taxon>
    </lineage>
</organism>
<dbReference type="EMBL" id="VSRR010095245">
    <property type="protein sequence ID" value="MPC93547.1"/>
    <property type="molecule type" value="Genomic_DNA"/>
</dbReference>
<sequence length="112" mass="12545">MPAPLLLPSLPRSSLPSSVVSRGYTRHTSRAPAGGRQLDKHCFRPVEVPLITTTPPPPVHHHLPDSVPHHQPSRHDRPLPHHHSSRSPLRSTHHSPLFFSSRPSSTRKYTPK</sequence>
<feature type="region of interest" description="Disordered" evidence="1">
    <location>
        <begin position="1"/>
        <end position="112"/>
    </location>
</feature>
<dbReference type="Proteomes" id="UP000324222">
    <property type="component" value="Unassembled WGS sequence"/>
</dbReference>
<evidence type="ECO:0000256" key="1">
    <source>
        <dbReference type="SAM" id="MobiDB-lite"/>
    </source>
</evidence>
<feature type="compositionally biased region" description="Basic and acidic residues" evidence="1">
    <location>
        <begin position="62"/>
        <end position="79"/>
    </location>
</feature>
<feature type="compositionally biased region" description="Low complexity" evidence="1">
    <location>
        <begin position="86"/>
        <end position="96"/>
    </location>
</feature>
<name>A0A5B7JK22_PORTR</name>
<feature type="compositionally biased region" description="Polar residues" evidence="1">
    <location>
        <begin position="101"/>
        <end position="112"/>
    </location>
</feature>
<dbReference type="AlphaFoldDB" id="A0A5B7JK22"/>
<feature type="compositionally biased region" description="Low complexity" evidence="1">
    <location>
        <begin position="1"/>
        <end position="18"/>
    </location>
</feature>
<keyword evidence="3" id="KW-1185">Reference proteome</keyword>